<dbReference type="GeneID" id="301974531"/>
<protein>
    <submittedName>
        <fullName evidence="3">Curved DNA-binding protein</fullName>
    </submittedName>
</protein>
<evidence type="ECO:0000313" key="3">
    <source>
        <dbReference type="EMBL" id="KDN26129.1"/>
    </source>
</evidence>
<accession>A0A066UPR4</accession>
<comment type="caution">
    <text evidence="3">The sequence shown here is derived from an EMBL/GenBank/DDBJ whole genome shotgun (WGS) entry which is preliminary data.</text>
</comment>
<dbReference type="OrthoDB" id="9779889at2"/>
<gene>
    <name evidence="3" type="ORF">MBO_00230</name>
</gene>
<dbReference type="InterPro" id="IPR050817">
    <property type="entry name" value="DjlA_DnaK_co-chaperone"/>
</dbReference>
<evidence type="ECO:0000259" key="2">
    <source>
        <dbReference type="PROSITE" id="PS50076"/>
    </source>
</evidence>
<dbReference type="AlphaFoldDB" id="A0A066UPR4"/>
<reference evidence="3 4" key="1">
    <citation type="journal article" date="2014" name="Genome Announc.">
        <title>Draft Genome Sequence of Moraxella bovoculi Strain 237T (ATCC BAA-1259T) Isolated from a Calf with Infectious Bovine Keratoconjunctivitis.</title>
        <authorList>
            <person name="Calcutt M.J."/>
            <person name="Foecking M.F."/>
            <person name="Martin N.T."/>
            <person name="Mhlanga-Mutangadura T."/>
            <person name="Reilly T.J."/>
        </authorList>
    </citation>
    <scope>NUCLEOTIDE SEQUENCE [LARGE SCALE GENOMIC DNA]</scope>
    <source>
        <strain evidence="3 4">237</strain>
    </source>
</reference>
<dbReference type="eggNOG" id="COG0484">
    <property type="taxonomic scope" value="Bacteria"/>
</dbReference>
<dbReference type="InterPro" id="IPR036869">
    <property type="entry name" value="J_dom_sf"/>
</dbReference>
<dbReference type="Proteomes" id="UP000035860">
    <property type="component" value="Unassembled WGS sequence"/>
</dbReference>
<dbReference type="SMART" id="SM00271">
    <property type="entry name" value="DnaJ"/>
    <property type="match status" value="1"/>
</dbReference>
<evidence type="ECO:0000256" key="1">
    <source>
        <dbReference type="ARBA" id="ARBA00023186"/>
    </source>
</evidence>
<keyword evidence="1" id="KW-0143">Chaperone</keyword>
<sequence length="203" mass="22744">MSRQSDLVDYYLVLGVSKSASLPEIKRAYRRLALIHHPDRQGDPAQIVLINEAYATLKDTQKRAKYDVIHAVHFSAMGQVTAKAMTRIRSSQTIMTGLRKFESHARALSNFAQTQLQKNDGQLLKNAKTLLMRINQLSKMATNQMPIIAMDAKIASQGGDIYFNHHGQMVRASLPAGLSDGAKIKLMIKGEPVWFVIKIRNNE</sequence>
<keyword evidence="4" id="KW-1185">Reference proteome</keyword>
<name>A0A066UPR4_9GAMM</name>
<dbReference type="RefSeq" id="WP_036361807.1">
    <property type="nucleotide sequence ID" value="NZ_AOMT01000003.1"/>
</dbReference>
<dbReference type="Pfam" id="PF00226">
    <property type="entry name" value="DnaJ"/>
    <property type="match status" value="1"/>
</dbReference>
<evidence type="ECO:0000313" key="4">
    <source>
        <dbReference type="Proteomes" id="UP000035860"/>
    </source>
</evidence>
<dbReference type="PRINTS" id="PR00625">
    <property type="entry name" value="JDOMAIN"/>
</dbReference>
<feature type="domain" description="J" evidence="2">
    <location>
        <begin position="9"/>
        <end position="70"/>
    </location>
</feature>
<dbReference type="PANTHER" id="PTHR24074">
    <property type="entry name" value="CO-CHAPERONE PROTEIN DJLA"/>
    <property type="match status" value="1"/>
</dbReference>
<organism evidence="3 4">
    <name type="scientific">Moraxella bovoculi 237</name>
    <dbReference type="NCBI Taxonomy" id="743974"/>
    <lineage>
        <taxon>Bacteria</taxon>
        <taxon>Pseudomonadati</taxon>
        <taxon>Pseudomonadota</taxon>
        <taxon>Gammaproteobacteria</taxon>
        <taxon>Moraxellales</taxon>
        <taxon>Moraxellaceae</taxon>
        <taxon>Moraxella</taxon>
    </lineage>
</organism>
<dbReference type="GO" id="GO:0003677">
    <property type="term" value="F:DNA binding"/>
    <property type="evidence" value="ECO:0007669"/>
    <property type="project" value="UniProtKB-KW"/>
</dbReference>
<proteinExistence type="predicted"/>
<dbReference type="EMBL" id="AOMT01000003">
    <property type="protein sequence ID" value="KDN26129.1"/>
    <property type="molecule type" value="Genomic_DNA"/>
</dbReference>
<keyword evidence="3" id="KW-0238">DNA-binding</keyword>
<dbReference type="InterPro" id="IPR001623">
    <property type="entry name" value="DnaJ_domain"/>
</dbReference>
<dbReference type="CDD" id="cd06257">
    <property type="entry name" value="DnaJ"/>
    <property type="match status" value="1"/>
</dbReference>
<dbReference type="SUPFAM" id="SSF46565">
    <property type="entry name" value="Chaperone J-domain"/>
    <property type="match status" value="1"/>
</dbReference>
<dbReference type="Gene3D" id="1.10.287.110">
    <property type="entry name" value="DnaJ domain"/>
    <property type="match status" value="1"/>
</dbReference>
<dbReference type="PROSITE" id="PS50076">
    <property type="entry name" value="DNAJ_2"/>
    <property type="match status" value="1"/>
</dbReference>